<dbReference type="EMBL" id="CADCXV010001128">
    <property type="protein sequence ID" value="CAB0041779.1"/>
    <property type="molecule type" value="Genomic_DNA"/>
</dbReference>
<keyword evidence="1" id="KW-0812">Transmembrane</keyword>
<evidence type="ECO:0000313" key="3">
    <source>
        <dbReference type="Proteomes" id="UP000479190"/>
    </source>
</evidence>
<dbReference type="Proteomes" id="UP000479190">
    <property type="component" value="Unassembled WGS sequence"/>
</dbReference>
<sequence length="615" mass="69738">MFREKQEAFNHAFQTASVQQQCAEKWRRSRAASHAIGLKKPLYESYRMLIHAQTAPDAYVSAYPASMSQVRARRTYVRVRLCAHQPPLLWHYSDWNTRPSMDRTRARAYTPLVSFFLRAGPCMYVYCGCTGLCTRYRRCSAVAVATRIRKEAPTLHYVAVASTVSYMCVRARAVARISQGTVCNFAPSATIKGPINPRKRGSMTFGAVRSRTCHASSCFLLHDRLASIVHLDSYVLNSVLCACTRSRGQKKIRSGKKHHGGGGGGGGSGTARCLDALYGYRTQPSHSRHNRGSSCFCFLDKQGADVRASAWQVKSIEGNASSLHHCRHRDTWPMQRATTNFVMQLICNTKFALRLLYLQPECARAFSRTLMSTLRAAAGHQEKGLAWSCPAIIMDLALRKRHCHRRRSVPMHSKTPVYSVLKEGTAWSRPTRRYYSQSPFIIHHEQDYNSREATRTTTLVLWPQTTILTVHDDLIARGWTIASLVFIIILIRAYSLDRPRIVYTGTKRFLSLNVIVILIGSRASERSHTQRILGFEYTRFKLQSSTRVAVCCGAPVYQQQQQQQLPSAHIYSSSTMREARRGIVIYIYARNPAIRVRSREGERETKSRYTGAHRK</sequence>
<gene>
    <name evidence="2" type="ORF">TBRA_LOCUS13435</name>
</gene>
<keyword evidence="3" id="KW-1185">Reference proteome</keyword>
<feature type="transmembrane region" description="Helical" evidence="1">
    <location>
        <begin position="474"/>
        <end position="494"/>
    </location>
</feature>
<keyword evidence="1" id="KW-1133">Transmembrane helix</keyword>
<keyword evidence="1" id="KW-0472">Membrane</keyword>
<dbReference type="AlphaFoldDB" id="A0A6H5IYE9"/>
<reference evidence="2 3" key="1">
    <citation type="submission" date="2020-02" db="EMBL/GenBank/DDBJ databases">
        <authorList>
            <person name="Ferguson B K."/>
        </authorList>
    </citation>
    <scope>NUCLEOTIDE SEQUENCE [LARGE SCALE GENOMIC DNA]</scope>
</reference>
<organism evidence="2 3">
    <name type="scientific">Trichogramma brassicae</name>
    <dbReference type="NCBI Taxonomy" id="86971"/>
    <lineage>
        <taxon>Eukaryota</taxon>
        <taxon>Metazoa</taxon>
        <taxon>Ecdysozoa</taxon>
        <taxon>Arthropoda</taxon>
        <taxon>Hexapoda</taxon>
        <taxon>Insecta</taxon>
        <taxon>Pterygota</taxon>
        <taxon>Neoptera</taxon>
        <taxon>Endopterygota</taxon>
        <taxon>Hymenoptera</taxon>
        <taxon>Apocrita</taxon>
        <taxon>Proctotrupomorpha</taxon>
        <taxon>Chalcidoidea</taxon>
        <taxon>Trichogrammatidae</taxon>
        <taxon>Trichogramma</taxon>
    </lineage>
</organism>
<evidence type="ECO:0000256" key="1">
    <source>
        <dbReference type="SAM" id="Phobius"/>
    </source>
</evidence>
<accession>A0A6H5IYE9</accession>
<proteinExistence type="predicted"/>
<name>A0A6H5IYE9_9HYME</name>
<evidence type="ECO:0000313" key="2">
    <source>
        <dbReference type="EMBL" id="CAB0041779.1"/>
    </source>
</evidence>
<protein>
    <submittedName>
        <fullName evidence="2">Uncharacterized protein</fullName>
    </submittedName>
</protein>